<dbReference type="GO" id="GO:0006352">
    <property type="term" value="P:DNA-templated transcription initiation"/>
    <property type="evidence" value="ECO:0007669"/>
    <property type="project" value="InterPro"/>
</dbReference>
<evidence type="ECO:0000256" key="2">
    <source>
        <dbReference type="ARBA" id="ARBA00023015"/>
    </source>
</evidence>
<evidence type="ECO:0000259" key="8">
    <source>
        <dbReference type="Pfam" id="PF04539"/>
    </source>
</evidence>
<dbReference type="InterPro" id="IPR000943">
    <property type="entry name" value="RNA_pol_sigma70"/>
</dbReference>
<evidence type="ECO:0000256" key="1">
    <source>
        <dbReference type="ARBA" id="ARBA00007788"/>
    </source>
</evidence>
<dbReference type="InterPro" id="IPR007624">
    <property type="entry name" value="RNA_pol_sigma70_r3"/>
</dbReference>
<gene>
    <name evidence="11" type="ORF">RHSIM_Rhsim03G0074400</name>
</gene>
<feature type="transmembrane region" description="Helical" evidence="7">
    <location>
        <begin position="710"/>
        <end position="728"/>
    </location>
</feature>
<feature type="region of interest" description="Disordered" evidence="6">
    <location>
        <begin position="231"/>
        <end position="273"/>
    </location>
</feature>
<feature type="compositionally biased region" description="Basic residues" evidence="6">
    <location>
        <begin position="253"/>
        <end position="262"/>
    </location>
</feature>
<evidence type="ECO:0000313" key="12">
    <source>
        <dbReference type="Proteomes" id="UP000626092"/>
    </source>
</evidence>
<keyword evidence="7" id="KW-0472">Membrane</keyword>
<dbReference type="OrthoDB" id="206108at2759"/>
<dbReference type="PRINTS" id="PR00046">
    <property type="entry name" value="SIGMA70FCT"/>
</dbReference>
<accession>A0A834H4I1</accession>
<dbReference type="InterPro" id="IPR007627">
    <property type="entry name" value="RNA_pol_sigma70_r2"/>
</dbReference>
<dbReference type="Pfam" id="PF04539">
    <property type="entry name" value="Sigma70_r3"/>
    <property type="match status" value="1"/>
</dbReference>
<dbReference type="Pfam" id="PF04542">
    <property type="entry name" value="Sigma70_r2"/>
    <property type="match status" value="1"/>
</dbReference>
<dbReference type="Gene3D" id="1.20.120.1810">
    <property type="match status" value="1"/>
</dbReference>
<keyword evidence="5" id="KW-0804">Transcription</keyword>
<dbReference type="GO" id="GO:0071482">
    <property type="term" value="P:cellular response to light stimulus"/>
    <property type="evidence" value="ECO:0007669"/>
    <property type="project" value="UniProtKB-ARBA"/>
</dbReference>
<proteinExistence type="inferred from homology"/>
<dbReference type="Gene3D" id="1.10.10.10">
    <property type="entry name" value="Winged helix-like DNA-binding domain superfamily/Winged helix DNA-binding domain"/>
    <property type="match status" value="2"/>
</dbReference>
<evidence type="ECO:0000259" key="9">
    <source>
        <dbReference type="Pfam" id="PF04542"/>
    </source>
</evidence>
<evidence type="ECO:0000313" key="11">
    <source>
        <dbReference type="EMBL" id="KAF7148147.1"/>
    </source>
</evidence>
<protein>
    <recommendedName>
        <fullName evidence="13">Sigma factor</fullName>
    </recommendedName>
</protein>
<dbReference type="InterPro" id="IPR014284">
    <property type="entry name" value="RNA_pol_sigma-70_dom"/>
</dbReference>
<dbReference type="EMBL" id="WJXA01000003">
    <property type="protein sequence ID" value="KAF7148147.1"/>
    <property type="molecule type" value="Genomic_DNA"/>
</dbReference>
<dbReference type="SUPFAM" id="SSF88659">
    <property type="entry name" value="Sigma3 and sigma4 domains of RNA polymerase sigma factors"/>
    <property type="match status" value="2"/>
</dbReference>
<evidence type="ECO:0000256" key="5">
    <source>
        <dbReference type="ARBA" id="ARBA00023163"/>
    </source>
</evidence>
<reference evidence="11" key="1">
    <citation type="submission" date="2019-11" db="EMBL/GenBank/DDBJ databases">
        <authorList>
            <person name="Liu Y."/>
            <person name="Hou J."/>
            <person name="Li T.-Q."/>
            <person name="Guan C.-H."/>
            <person name="Wu X."/>
            <person name="Wu H.-Z."/>
            <person name="Ling F."/>
            <person name="Zhang R."/>
            <person name="Shi X.-G."/>
            <person name="Ren J.-P."/>
            <person name="Chen E.-F."/>
            <person name="Sun J.-M."/>
        </authorList>
    </citation>
    <scope>NUCLEOTIDE SEQUENCE</scope>
    <source>
        <strain evidence="11">Adult_tree_wgs_1</strain>
        <tissue evidence="11">Leaves</tissue>
    </source>
</reference>
<feature type="domain" description="RNA polymerase sigma-70 region 3" evidence="8">
    <location>
        <begin position="428"/>
        <end position="500"/>
    </location>
</feature>
<dbReference type="InterPro" id="IPR007630">
    <property type="entry name" value="RNA_pol_sigma70_r4"/>
</dbReference>
<feature type="region of interest" description="Disordered" evidence="6">
    <location>
        <begin position="664"/>
        <end position="687"/>
    </location>
</feature>
<keyword evidence="7" id="KW-0812">Transmembrane</keyword>
<dbReference type="NCBIfam" id="TIGR02937">
    <property type="entry name" value="sigma70-ECF"/>
    <property type="match status" value="1"/>
</dbReference>
<dbReference type="GO" id="GO:0003677">
    <property type="term" value="F:DNA binding"/>
    <property type="evidence" value="ECO:0007669"/>
    <property type="project" value="UniProtKB-KW"/>
</dbReference>
<evidence type="ECO:0000256" key="4">
    <source>
        <dbReference type="ARBA" id="ARBA00023125"/>
    </source>
</evidence>
<keyword evidence="3" id="KW-0731">Sigma factor</keyword>
<evidence type="ECO:0000256" key="7">
    <source>
        <dbReference type="SAM" id="Phobius"/>
    </source>
</evidence>
<dbReference type="Pfam" id="PF04545">
    <property type="entry name" value="Sigma70_r4"/>
    <property type="match status" value="1"/>
</dbReference>
<evidence type="ECO:0008006" key="13">
    <source>
        <dbReference type="Google" id="ProtNLM"/>
    </source>
</evidence>
<sequence length="734" mass="83705">MLLRRALFNYLPYDTVHMKLIPFLKHIFLISTSSSCNPVIAVLMLHEQSARSLPFLATTSLAQHFPTSVVQQEQRDEGRSLLRIVREDKTCQVILEKTREESVSSTHEEDISYSYERLKDLERRTLNLPALWYLLPPLQYGDLTSFSMLSGFSKTKRLVDVESHDVVALAKKALSASKQAALLANELHLFGTKVDEFRTEVDEFQTPSSTSTSFSNCPLQEVVTVRSTRLLERRKKRGGPIPEVMVQETRNPPRSKSRRKSSKPYEPDNPVRNFLRRPEKKKLLTLQEETELFTQIHVLKRLEELKSRLQSEVDREPTMAEWASAAGLSCQALKWQVCCGNNCRERIIHANSRMVVHIAKKYCGRGLNLEDLLQEGSGGLMRSVEKFKQRPGCRFSSYAYLWIKQAIRKAIVLNSRTIAIPESAYNLLYKVMDAKRLCIEDGNHQPKTEDIAARVGMTDDKLQRFLCSVRKPVSIDQPIWTDQDTTYQEITADPAIENPEVSVEKHFMKQHLRYLLSTLTPREQTIIRMRFGLEGSNIQLLSDIGVGFGICKERVRQLESKALSKLKRRLSSQDQDAYANLLRCSDLRPVTCGLDLSRLHLVFPESGVLWPSEEQQRQKGNKEEKSVRLKEKDYPVKIMEGQYGIPEENDQIFPPADVDKELNPGHNKSFEVDPVSSKVAASKENKEQAEAARIQKEREKRDALQTLKSALIISGIVVAVAGAVFAITKKLKEK</sequence>
<dbReference type="InterPro" id="IPR013325">
    <property type="entry name" value="RNA_pol_sigma_r2"/>
</dbReference>
<dbReference type="Proteomes" id="UP000626092">
    <property type="component" value="Unassembled WGS sequence"/>
</dbReference>
<keyword evidence="7" id="KW-1133">Transmembrane helix</keyword>
<name>A0A834H4I1_RHOSS</name>
<dbReference type="InterPro" id="IPR050239">
    <property type="entry name" value="Sigma-70_RNA_pol_init_factors"/>
</dbReference>
<dbReference type="InterPro" id="IPR013324">
    <property type="entry name" value="RNA_pol_sigma_r3/r4-like"/>
</dbReference>
<evidence type="ECO:0000259" key="10">
    <source>
        <dbReference type="Pfam" id="PF04545"/>
    </source>
</evidence>
<keyword evidence="12" id="KW-1185">Reference proteome</keyword>
<comment type="caution">
    <text evidence="11">The sequence shown here is derived from an EMBL/GenBank/DDBJ whole genome shotgun (WGS) entry which is preliminary data.</text>
</comment>
<dbReference type="InterPro" id="IPR036388">
    <property type="entry name" value="WH-like_DNA-bd_sf"/>
</dbReference>
<dbReference type="AlphaFoldDB" id="A0A834H4I1"/>
<evidence type="ECO:0000256" key="6">
    <source>
        <dbReference type="SAM" id="MobiDB-lite"/>
    </source>
</evidence>
<organism evidence="11 12">
    <name type="scientific">Rhododendron simsii</name>
    <name type="common">Sims's rhododendron</name>
    <dbReference type="NCBI Taxonomy" id="118357"/>
    <lineage>
        <taxon>Eukaryota</taxon>
        <taxon>Viridiplantae</taxon>
        <taxon>Streptophyta</taxon>
        <taxon>Embryophyta</taxon>
        <taxon>Tracheophyta</taxon>
        <taxon>Spermatophyta</taxon>
        <taxon>Magnoliopsida</taxon>
        <taxon>eudicotyledons</taxon>
        <taxon>Gunneridae</taxon>
        <taxon>Pentapetalae</taxon>
        <taxon>asterids</taxon>
        <taxon>Ericales</taxon>
        <taxon>Ericaceae</taxon>
        <taxon>Ericoideae</taxon>
        <taxon>Rhodoreae</taxon>
        <taxon>Rhododendron</taxon>
    </lineage>
</organism>
<dbReference type="PANTHER" id="PTHR30603:SF45">
    <property type="entry name" value="RNA POLYMERASE SIGMA FACTOR SIGF, CHLOROPLASTIC"/>
    <property type="match status" value="1"/>
</dbReference>
<keyword evidence="2" id="KW-0805">Transcription regulation</keyword>
<dbReference type="SUPFAM" id="SSF88946">
    <property type="entry name" value="Sigma2 domain of RNA polymerase sigma factors"/>
    <property type="match status" value="1"/>
</dbReference>
<comment type="similarity">
    <text evidence="1">Belongs to the sigma-70 factor family.</text>
</comment>
<dbReference type="CDD" id="cd06171">
    <property type="entry name" value="Sigma70_r4"/>
    <property type="match status" value="1"/>
</dbReference>
<evidence type="ECO:0000256" key="3">
    <source>
        <dbReference type="ARBA" id="ARBA00023082"/>
    </source>
</evidence>
<feature type="domain" description="RNA polymerase sigma-70 region 2" evidence="9">
    <location>
        <begin position="348"/>
        <end position="412"/>
    </location>
</feature>
<keyword evidence="4" id="KW-0238">DNA-binding</keyword>
<feature type="domain" description="RNA polymerase sigma-70 region 4" evidence="10">
    <location>
        <begin position="515"/>
        <end position="567"/>
    </location>
</feature>
<dbReference type="GO" id="GO:0016987">
    <property type="term" value="F:sigma factor activity"/>
    <property type="evidence" value="ECO:0007669"/>
    <property type="project" value="UniProtKB-KW"/>
</dbReference>
<dbReference type="PANTHER" id="PTHR30603">
    <property type="entry name" value="RNA POLYMERASE SIGMA FACTOR RPO"/>
    <property type="match status" value="1"/>
</dbReference>